<dbReference type="AlphaFoldDB" id="A0A7S0PL74"/>
<organism evidence="2">
    <name type="scientific">Ostreococcus mediterraneus</name>
    <dbReference type="NCBI Taxonomy" id="1486918"/>
    <lineage>
        <taxon>Eukaryota</taxon>
        <taxon>Viridiplantae</taxon>
        <taxon>Chlorophyta</taxon>
        <taxon>Mamiellophyceae</taxon>
        <taxon>Mamiellales</taxon>
        <taxon>Bathycoccaceae</taxon>
        <taxon>Ostreococcus</taxon>
    </lineage>
</organism>
<feature type="compositionally biased region" description="Basic and acidic residues" evidence="1">
    <location>
        <begin position="39"/>
        <end position="57"/>
    </location>
</feature>
<evidence type="ECO:0000256" key="1">
    <source>
        <dbReference type="SAM" id="MobiDB-lite"/>
    </source>
</evidence>
<feature type="compositionally biased region" description="Polar residues" evidence="1">
    <location>
        <begin position="25"/>
        <end position="34"/>
    </location>
</feature>
<gene>
    <name evidence="2" type="ORF">OMED0929_LOCUS706</name>
</gene>
<name>A0A7S0PL74_9CHLO</name>
<feature type="region of interest" description="Disordered" evidence="1">
    <location>
        <begin position="89"/>
        <end position="126"/>
    </location>
</feature>
<feature type="compositionally biased region" description="Polar residues" evidence="1">
    <location>
        <begin position="1"/>
        <end position="15"/>
    </location>
</feature>
<feature type="region of interest" description="Disordered" evidence="1">
    <location>
        <begin position="1"/>
        <end position="75"/>
    </location>
</feature>
<dbReference type="EMBL" id="HBEW01000829">
    <property type="protein sequence ID" value="CAD8576496.1"/>
    <property type="molecule type" value="Transcribed_RNA"/>
</dbReference>
<reference evidence="2" key="1">
    <citation type="submission" date="2021-01" db="EMBL/GenBank/DDBJ databases">
        <authorList>
            <person name="Corre E."/>
            <person name="Pelletier E."/>
            <person name="Niang G."/>
            <person name="Scheremetjew M."/>
            <person name="Finn R."/>
            <person name="Kale V."/>
            <person name="Holt S."/>
            <person name="Cochrane G."/>
            <person name="Meng A."/>
            <person name="Brown T."/>
            <person name="Cohen L."/>
        </authorList>
    </citation>
    <scope>NUCLEOTIDE SEQUENCE</scope>
    <source>
        <strain evidence="2">Clade-D-RCC2572</strain>
    </source>
</reference>
<proteinExistence type="predicted"/>
<evidence type="ECO:0000313" key="2">
    <source>
        <dbReference type="EMBL" id="CAD8576496.1"/>
    </source>
</evidence>
<protein>
    <submittedName>
        <fullName evidence="2">Uncharacterized protein</fullName>
    </submittedName>
</protein>
<sequence>MSTSRSNRGASTANALRNADDVSARLSNTRTATMQAVELTERALRSFKEDETGHDGGRGGARAGAPLRDVDDNDGDADAALTSLVRQLESFSEKRTGASRGGKGSGGGRADKWSTRSIGGGDDDIAGGDENSLVGYSIMYGSTVDDGASVADMDDLQSEYSVDLSTVASTRNREHGTIGSVNGRISAVSDSLNFSKQRLNESIAALEAEVGATNDFEQFKDDGMPVVGNTKTGQPVIDMFASENAATRKKTVPAAEYSPMMKSLTGFFGCCSTRGA</sequence>
<accession>A0A7S0PL74</accession>
<feature type="compositionally biased region" description="Gly residues" evidence="1">
    <location>
        <begin position="99"/>
        <end position="108"/>
    </location>
</feature>